<evidence type="ECO:0000256" key="4">
    <source>
        <dbReference type="ARBA" id="ARBA00022737"/>
    </source>
</evidence>
<dbReference type="FunFam" id="2.40.70.10:FF:000027">
    <property type="entry name" value="Aspartic proteinase Asp1 isoform A"/>
    <property type="match status" value="1"/>
</dbReference>
<evidence type="ECO:0000256" key="1">
    <source>
        <dbReference type="ARBA" id="ARBA00007447"/>
    </source>
</evidence>
<dbReference type="SUPFAM" id="SSF50630">
    <property type="entry name" value="Acid proteases"/>
    <property type="match status" value="1"/>
</dbReference>
<keyword evidence="5 10" id="KW-0064">Aspartyl protease</keyword>
<dbReference type="GO" id="GO:0004190">
    <property type="term" value="F:aspartic-type endopeptidase activity"/>
    <property type="evidence" value="ECO:0007669"/>
    <property type="project" value="UniProtKB-KW"/>
</dbReference>
<dbReference type="InterPro" id="IPR033121">
    <property type="entry name" value="PEPTIDASE_A1"/>
</dbReference>
<sequence length="436" mass="47997">MMKIGRVGLLVLTVLILNCSASSAWFGNKHKSGKTSILPGEASSSSSSFSSSSFLRRPGSSIVFPIHGNVYPVGFYNVTLNIGQPPRPYFLDLDTGSDLTWLQCDAPCSRCSETPHPLYRPSNDLVPCDDPLCASLHHTNDYNCDYPDQCHYEIDYADQYSSLGVLVKDVYLLNFTNGIQLKVRMGLGCGYDQLFPASSYHPVDGVLGLGRGRASLISQLSSQGLLRNVVGHCLSTHGGGYMFFGDVYDSSRVTWTPMSSTDIKHYSAEAAELVFGGKATGVGNLLAIFDTGSSYTYFNFHAYQALISWLKKELHGKPLREAPDDQTVPLCWHGKRPFRSIQEVRKYFKPLALSFATSRRAKSVFEIPPEAYLIISNYGNVCLGILNGSELGMGDLNLIGDISMLDKLMVYDNDKQLIGWSPANCDRVPKSRDVSI</sequence>
<feature type="active site" evidence="9">
    <location>
        <position position="94"/>
    </location>
</feature>
<feature type="active site" evidence="9">
    <location>
        <position position="290"/>
    </location>
</feature>
<organism evidence="14 15">
    <name type="scientific">Senna tora</name>
    <dbReference type="NCBI Taxonomy" id="362788"/>
    <lineage>
        <taxon>Eukaryota</taxon>
        <taxon>Viridiplantae</taxon>
        <taxon>Streptophyta</taxon>
        <taxon>Embryophyta</taxon>
        <taxon>Tracheophyta</taxon>
        <taxon>Spermatophyta</taxon>
        <taxon>Magnoliopsida</taxon>
        <taxon>eudicotyledons</taxon>
        <taxon>Gunneridae</taxon>
        <taxon>Pentapetalae</taxon>
        <taxon>rosids</taxon>
        <taxon>fabids</taxon>
        <taxon>Fabales</taxon>
        <taxon>Fabaceae</taxon>
        <taxon>Caesalpinioideae</taxon>
        <taxon>Cassia clade</taxon>
        <taxon>Senna</taxon>
    </lineage>
</organism>
<evidence type="ECO:0000256" key="8">
    <source>
        <dbReference type="ARBA" id="ARBA00077656"/>
    </source>
</evidence>
<dbReference type="InterPro" id="IPR021109">
    <property type="entry name" value="Peptidase_aspartic_dom_sf"/>
</dbReference>
<keyword evidence="4" id="KW-0677">Repeat</keyword>
<accession>A0A835CIA5</accession>
<dbReference type="PRINTS" id="PR00792">
    <property type="entry name" value="PEPSIN"/>
</dbReference>
<dbReference type="InterPro" id="IPR032799">
    <property type="entry name" value="TAXi_C"/>
</dbReference>
<evidence type="ECO:0000256" key="2">
    <source>
        <dbReference type="ARBA" id="ARBA00022670"/>
    </source>
</evidence>
<dbReference type="GO" id="GO:0006508">
    <property type="term" value="P:proteolysis"/>
    <property type="evidence" value="ECO:0007669"/>
    <property type="project" value="UniProtKB-KW"/>
</dbReference>
<name>A0A835CIA5_9FABA</name>
<dbReference type="Proteomes" id="UP000634136">
    <property type="component" value="Unassembled WGS sequence"/>
</dbReference>
<dbReference type="EMBL" id="JAAIUW010000003">
    <property type="protein sequence ID" value="KAF7840152.1"/>
    <property type="molecule type" value="Genomic_DNA"/>
</dbReference>
<feature type="domain" description="Peptidase A1" evidence="13">
    <location>
        <begin position="76"/>
        <end position="421"/>
    </location>
</feature>
<keyword evidence="15" id="KW-1185">Reference proteome</keyword>
<evidence type="ECO:0000256" key="6">
    <source>
        <dbReference type="ARBA" id="ARBA00022801"/>
    </source>
</evidence>
<feature type="chain" id="PRO_5032845445" description="Aspartic proteinase Asp1" evidence="12">
    <location>
        <begin position="25"/>
        <end position="436"/>
    </location>
</feature>
<evidence type="ECO:0000256" key="11">
    <source>
        <dbReference type="SAM" id="MobiDB-lite"/>
    </source>
</evidence>
<evidence type="ECO:0000256" key="5">
    <source>
        <dbReference type="ARBA" id="ARBA00022750"/>
    </source>
</evidence>
<keyword evidence="3 12" id="KW-0732">Signal</keyword>
<dbReference type="InterPro" id="IPR001969">
    <property type="entry name" value="Aspartic_peptidase_AS"/>
</dbReference>
<dbReference type="Pfam" id="PF14543">
    <property type="entry name" value="TAXi_N"/>
    <property type="match status" value="1"/>
</dbReference>
<dbReference type="PROSITE" id="PS51767">
    <property type="entry name" value="PEPTIDASE_A1"/>
    <property type="match status" value="1"/>
</dbReference>
<dbReference type="PANTHER" id="PTHR13683:SF800">
    <property type="entry name" value="EUKARYOTIC ASPARTYL PROTEASE FAMILY PROTEIN"/>
    <property type="match status" value="1"/>
</dbReference>
<dbReference type="PANTHER" id="PTHR13683">
    <property type="entry name" value="ASPARTYL PROTEASES"/>
    <property type="match status" value="1"/>
</dbReference>
<evidence type="ECO:0000256" key="9">
    <source>
        <dbReference type="PIRSR" id="PIRSR601461-1"/>
    </source>
</evidence>
<comment type="similarity">
    <text evidence="1 10">Belongs to the peptidase A1 family.</text>
</comment>
<evidence type="ECO:0000256" key="10">
    <source>
        <dbReference type="RuleBase" id="RU000454"/>
    </source>
</evidence>
<dbReference type="PROSITE" id="PS00141">
    <property type="entry name" value="ASP_PROTEASE"/>
    <property type="match status" value="1"/>
</dbReference>
<evidence type="ECO:0000256" key="7">
    <source>
        <dbReference type="ARBA" id="ARBA00068871"/>
    </source>
</evidence>
<dbReference type="AlphaFoldDB" id="A0A835CIA5"/>
<reference evidence="14" key="1">
    <citation type="submission" date="2020-09" db="EMBL/GenBank/DDBJ databases">
        <title>Genome-Enabled Discovery of Anthraquinone Biosynthesis in Senna tora.</title>
        <authorList>
            <person name="Kang S.-H."/>
            <person name="Pandey R.P."/>
            <person name="Lee C.-M."/>
            <person name="Sim J.-S."/>
            <person name="Jeong J.-T."/>
            <person name="Choi B.-S."/>
            <person name="Jung M."/>
            <person name="Ginzburg D."/>
            <person name="Zhao K."/>
            <person name="Won S.Y."/>
            <person name="Oh T.-J."/>
            <person name="Yu Y."/>
            <person name="Kim N.-H."/>
            <person name="Lee O.R."/>
            <person name="Lee T.-H."/>
            <person name="Bashyal P."/>
            <person name="Kim T.-S."/>
            <person name="Lee W.-H."/>
            <person name="Kawkins C."/>
            <person name="Kim C.-K."/>
            <person name="Kim J.S."/>
            <person name="Ahn B.O."/>
            <person name="Rhee S.Y."/>
            <person name="Sohng J.K."/>
        </authorList>
    </citation>
    <scope>NUCLEOTIDE SEQUENCE</scope>
    <source>
        <tissue evidence="14">Leaf</tissue>
    </source>
</reference>
<evidence type="ECO:0000313" key="14">
    <source>
        <dbReference type="EMBL" id="KAF7840152.1"/>
    </source>
</evidence>
<dbReference type="InterPro" id="IPR001461">
    <property type="entry name" value="Aspartic_peptidase_A1"/>
</dbReference>
<gene>
    <name evidence="14" type="ORF">G2W53_008634</name>
</gene>
<keyword evidence="6 10" id="KW-0378">Hydrolase</keyword>
<feature type="signal peptide" evidence="12">
    <location>
        <begin position="1"/>
        <end position="24"/>
    </location>
</feature>
<keyword evidence="2 10" id="KW-0645">Protease</keyword>
<dbReference type="Gene3D" id="2.40.70.10">
    <property type="entry name" value="Acid Proteases"/>
    <property type="match status" value="2"/>
</dbReference>
<feature type="region of interest" description="Disordered" evidence="11">
    <location>
        <begin position="31"/>
        <end position="51"/>
    </location>
</feature>
<dbReference type="Pfam" id="PF14541">
    <property type="entry name" value="TAXi_C"/>
    <property type="match status" value="1"/>
</dbReference>
<dbReference type="OrthoDB" id="2747330at2759"/>
<dbReference type="FunFam" id="2.40.70.10:FF:000015">
    <property type="entry name" value="Aspartyl protease family protein"/>
    <property type="match status" value="1"/>
</dbReference>
<comment type="caution">
    <text evidence="14">The sequence shown here is derived from an EMBL/GenBank/DDBJ whole genome shotgun (WGS) entry which is preliminary data.</text>
</comment>
<protein>
    <recommendedName>
        <fullName evidence="7">Aspartic proteinase Asp1</fullName>
    </recommendedName>
    <alternativeName>
        <fullName evidence="8">Nucellin-like protein</fullName>
    </alternativeName>
</protein>
<evidence type="ECO:0000259" key="13">
    <source>
        <dbReference type="PROSITE" id="PS51767"/>
    </source>
</evidence>
<evidence type="ECO:0000256" key="3">
    <source>
        <dbReference type="ARBA" id="ARBA00022729"/>
    </source>
</evidence>
<evidence type="ECO:0000256" key="12">
    <source>
        <dbReference type="SAM" id="SignalP"/>
    </source>
</evidence>
<evidence type="ECO:0000313" key="15">
    <source>
        <dbReference type="Proteomes" id="UP000634136"/>
    </source>
</evidence>
<dbReference type="InterPro" id="IPR032861">
    <property type="entry name" value="TAXi_N"/>
</dbReference>
<proteinExistence type="inferred from homology"/>